<keyword evidence="1" id="KW-0732">Signal</keyword>
<proteinExistence type="predicted"/>
<dbReference type="RefSeq" id="WP_204662291.1">
    <property type="nucleotide sequence ID" value="NZ_JAFBDT010000003.1"/>
</dbReference>
<dbReference type="EMBL" id="JAFBDT010000003">
    <property type="protein sequence ID" value="MBM7561149.1"/>
    <property type="molecule type" value="Genomic_DNA"/>
</dbReference>
<keyword evidence="3" id="KW-1185">Reference proteome</keyword>
<accession>A0ABS2MP23</accession>
<evidence type="ECO:0000313" key="3">
    <source>
        <dbReference type="Proteomes" id="UP000767854"/>
    </source>
</evidence>
<gene>
    <name evidence="2" type="ORF">JOC49_000666</name>
</gene>
<reference evidence="2 3" key="1">
    <citation type="submission" date="2021-01" db="EMBL/GenBank/DDBJ databases">
        <title>Genomic Encyclopedia of Type Strains, Phase IV (KMG-IV): sequencing the most valuable type-strain genomes for metagenomic binning, comparative biology and taxonomic classification.</title>
        <authorList>
            <person name="Goeker M."/>
        </authorList>
    </citation>
    <scope>NUCLEOTIDE SEQUENCE [LARGE SCALE GENOMIC DNA]</scope>
    <source>
        <strain evidence="2 3">DSM 24436</strain>
    </source>
</reference>
<feature type="signal peptide" evidence="1">
    <location>
        <begin position="1"/>
        <end position="22"/>
    </location>
</feature>
<feature type="chain" id="PRO_5047211424" evidence="1">
    <location>
        <begin position="23"/>
        <end position="50"/>
    </location>
</feature>
<evidence type="ECO:0000313" key="2">
    <source>
        <dbReference type="EMBL" id="MBM7561149.1"/>
    </source>
</evidence>
<comment type="caution">
    <text evidence="2">The sequence shown here is derived from an EMBL/GenBank/DDBJ whole genome shotgun (WGS) entry which is preliminary data.</text>
</comment>
<evidence type="ECO:0000256" key="1">
    <source>
        <dbReference type="SAM" id="SignalP"/>
    </source>
</evidence>
<name>A0ABS2MP23_9FIRM</name>
<protein>
    <submittedName>
        <fullName evidence="2">Uncharacterized protein</fullName>
    </submittedName>
</protein>
<sequence>MKKHISVLLTIGLLLLSFPSYAQPIASDVPFNVVKDTGEEALHPKHLKLF</sequence>
<dbReference type="Proteomes" id="UP000767854">
    <property type="component" value="Unassembled WGS sequence"/>
</dbReference>
<organism evidence="2 3">
    <name type="scientific">Fusibacter tunisiensis</name>
    <dbReference type="NCBI Taxonomy" id="1008308"/>
    <lineage>
        <taxon>Bacteria</taxon>
        <taxon>Bacillati</taxon>
        <taxon>Bacillota</taxon>
        <taxon>Clostridia</taxon>
        <taxon>Eubacteriales</taxon>
        <taxon>Eubacteriales Family XII. Incertae Sedis</taxon>
        <taxon>Fusibacter</taxon>
    </lineage>
</organism>